<organism evidence="3 4">
    <name type="scientific">Podospora didyma</name>
    <dbReference type="NCBI Taxonomy" id="330526"/>
    <lineage>
        <taxon>Eukaryota</taxon>
        <taxon>Fungi</taxon>
        <taxon>Dikarya</taxon>
        <taxon>Ascomycota</taxon>
        <taxon>Pezizomycotina</taxon>
        <taxon>Sordariomycetes</taxon>
        <taxon>Sordariomycetidae</taxon>
        <taxon>Sordariales</taxon>
        <taxon>Podosporaceae</taxon>
        <taxon>Podospora</taxon>
    </lineage>
</organism>
<evidence type="ECO:0000313" key="3">
    <source>
        <dbReference type="EMBL" id="KAK3392984.1"/>
    </source>
</evidence>
<keyword evidence="4" id="KW-1185">Reference proteome</keyword>
<feature type="compositionally biased region" description="Low complexity" evidence="2">
    <location>
        <begin position="18"/>
        <end position="38"/>
    </location>
</feature>
<evidence type="ECO:0000313" key="4">
    <source>
        <dbReference type="Proteomes" id="UP001285441"/>
    </source>
</evidence>
<sequence>MSSLRSILGGSRVKKRTSSSSNKARASPSSSSSPWTSSLPRTKAAGAGARFSKAFHGEEEEGRLEDIGPVRSLAAVGAGAGGDLAQAHRLIRAHMFDPIPEKAAGMNSTKIASVLNFRAALPPVVSAAHVAAACLARTLSSSPAAAEREVAKLVRAGKARRVVIPTRGAMGELIVLSDELEAMLDKAGGGSRLLLDDATRETYKTWLRENPAATQVREIQGLDSRQADQLVRAGFLTGLNDAVGRQTGVYARPDARYEMISVETVSRAAAGTVAAVGGEGAIHEAGGTGQRGVVRGEGGGLLGGGRGGGVGILNVSVPGSGVFLKLVANALDHLTDLLVKRQYREMPEKDLREKWNGGIADSEAALVKKARGEFVGILPGRTKKWRDFHGLAFDWVLQEAVGAGLVEVFETRSVGRGVRSVV</sequence>
<dbReference type="PANTHER" id="PTHR15243">
    <property type="entry name" value="SERINE/THREONINE-PROTEIN KINASE 19"/>
    <property type="match status" value="1"/>
</dbReference>
<evidence type="ECO:0000256" key="1">
    <source>
        <dbReference type="ARBA" id="ARBA00093458"/>
    </source>
</evidence>
<dbReference type="GO" id="GO:0016301">
    <property type="term" value="F:kinase activity"/>
    <property type="evidence" value="ECO:0007669"/>
    <property type="project" value="UniProtKB-KW"/>
</dbReference>
<comment type="caution">
    <text evidence="3">The sequence shown here is derived from an EMBL/GenBank/DDBJ whole genome shotgun (WGS) entry which is preliminary data.</text>
</comment>
<dbReference type="PANTHER" id="PTHR15243:SF0">
    <property type="entry name" value="SERINE_THREONINE-PROTEIN KINASE 19"/>
    <property type="match status" value="1"/>
</dbReference>
<dbReference type="Pfam" id="PF10494">
    <property type="entry name" value="Stk19"/>
    <property type="match status" value="1"/>
</dbReference>
<feature type="region of interest" description="Disordered" evidence="2">
    <location>
        <begin position="1"/>
        <end position="44"/>
    </location>
</feature>
<keyword evidence="3" id="KW-0418">Kinase</keyword>
<evidence type="ECO:0000256" key="2">
    <source>
        <dbReference type="SAM" id="MobiDB-lite"/>
    </source>
</evidence>
<dbReference type="GO" id="GO:0046579">
    <property type="term" value="P:positive regulation of Ras protein signal transduction"/>
    <property type="evidence" value="ECO:0007669"/>
    <property type="project" value="TreeGrafter"/>
</dbReference>
<gene>
    <name evidence="3" type="ORF">B0H63DRAFT_6022</name>
</gene>
<dbReference type="Proteomes" id="UP001285441">
    <property type="component" value="Unassembled WGS sequence"/>
</dbReference>
<name>A0AAE0P404_9PEZI</name>
<reference evidence="3" key="2">
    <citation type="submission" date="2023-06" db="EMBL/GenBank/DDBJ databases">
        <authorList>
            <consortium name="Lawrence Berkeley National Laboratory"/>
            <person name="Haridas S."/>
            <person name="Hensen N."/>
            <person name="Bonometti L."/>
            <person name="Westerberg I."/>
            <person name="Brannstrom I.O."/>
            <person name="Guillou S."/>
            <person name="Cros-Aarteil S."/>
            <person name="Calhoun S."/>
            <person name="Kuo A."/>
            <person name="Mondo S."/>
            <person name="Pangilinan J."/>
            <person name="Riley R."/>
            <person name="LaButti K."/>
            <person name="Andreopoulos B."/>
            <person name="Lipzen A."/>
            <person name="Chen C."/>
            <person name="Yanf M."/>
            <person name="Daum C."/>
            <person name="Ng V."/>
            <person name="Clum A."/>
            <person name="Steindorff A."/>
            <person name="Ohm R."/>
            <person name="Martin F."/>
            <person name="Silar P."/>
            <person name="Natvig D."/>
            <person name="Lalanne C."/>
            <person name="Gautier V."/>
            <person name="Ament-velasquez S.L."/>
            <person name="Kruys A."/>
            <person name="Hutchinson M.I."/>
            <person name="Powell A.J."/>
            <person name="Barry K."/>
            <person name="Miller A.N."/>
            <person name="Grigoriev I.V."/>
            <person name="Debuchy R."/>
            <person name="Gladieux P."/>
            <person name="Thoren M.H."/>
            <person name="Johannesson H."/>
        </authorList>
    </citation>
    <scope>NUCLEOTIDE SEQUENCE</scope>
    <source>
        <strain evidence="3">CBS 232.78</strain>
    </source>
</reference>
<comment type="similarity">
    <text evidence="1">Belongs to the STK19 family.</text>
</comment>
<dbReference type="EMBL" id="JAULSW010000001">
    <property type="protein sequence ID" value="KAK3392984.1"/>
    <property type="molecule type" value="Genomic_DNA"/>
</dbReference>
<dbReference type="InterPro" id="IPR018865">
    <property type="entry name" value="STK19-like"/>
</dbReference>
<accession>A0AAE0P404</accession>
<dbReference type="AlphaFoldDB" id="A0AAE0P404"/>
<keyword evidence="3" id="KW-0808">Transferase</keyword>
<proteinExistence type="inferred from homology"/>
<protein>
    <submittedName>
        <fullName evidence="3">Serine-threonine protein kinase 19-domain-containing protein</fullName>
    </submittedName>
</protein>
<reference evidence="3" key="1">
    <citation type="journal article" date="2023" name="Mol. Phylogenet. Evol.">
        <title>Genome-scale phylogeny and comparative genomics of the fungal order Sordariales.</title>
        <authorList>
            <person name="Hensen N."/>
            <person name="Bonometti L."/>
            <person name="Westerberg I."/>
            <person name="Brannstrom I.O."/>
            <person name="Guillou S."/>
            <person name="Cros-Aarteil S."/>
            <person name="Calhoun S."/>
            <person name="Haridas S."/>
            <person name="Kuo A."/>
            <person name="Mondo S."/>
            <person name="Pangilinan J."/>
            <person name="Riley R."/>
            <person name="LaButti K."/>
            <person name="Andreopoulos B."/>
            <person name="Lipzen A."/>
            <person name="Chen C."/>
            <person name="Yan M."/>
            <person name="Daum C."/>
            <person name="Ng V."/>
            <person name="Clum A."/>
            <person name="Steindorff A."/>
            <person name="Ohm R.A."/>
            <person name="Martin F."/>
            <person name="Silar P."/>
            <person name="Natvig D.O."/>
            <person name="Lalanne C."/>
            <person name="Gautier V."/>
            <person name="Ament-Velasquez S.L."/>
            <person name="Kruys A."/>
            <person name="Hutchinson M.I."/>
            <person name="Powell A.J."/>
            <person name="Barry K."/>
            <person name="Miller A.N."/>
            <person name="Grigoriev I.V."/>
            <person name="Debuchy R."/>
            <person name="Gladieux P."/>
            <person name="Hiltunen Thoren M."/>
            <person name="Johannesson H."/>
        </authorList>
    </citation>
    <scope>NUCLEOTIDE SEQUENCE</scope>
    <source>
        <strain evidence="3">CBS 232.78</strain>
    </source>
</reference>